<evidence type="ECO:0000259" key="3">
    <source>
        <dbReference type="Pfam" id="PF13828"/>
    </source>
</evidence>
<proteinExistence type="predicted"/>
<dbReference type="EMBL" id="CP023693">
    <property type="protein sequence ID" value="QEV34576.1"/>
    <property type="molecule type" value="Genomic_DNA"/>
</dbReference>
<organism evidence="5 6">
    <name type="scientific">Streptomyces cinereoruber</name>
    <dbReference type="NCBI Taxonomy" id="67260"/>
    <lineage>
        <taxon>Bacteria</taxon>
        <taxon>Bacillati</taxon>
        <taxon>Actinomycetota</taxon>
        <taxon>Actinomycetes</taxon>
        <taxon>Kitasatosporales</taxon>
        <taxon>Streptomycetaceae</taxon>
        <taxon>Streptomyces</taxon>
    </lineage>
</organism>
<dbReference type="InterPro" id="IPR025241">
    <property type="entry name" value="DUF4190"/>
</dbReference>
<gene>
    <name evidence="5" type="ORF">CP977_22415</name>
</gene>
<keyword evidence="2" id="KW-0812">Transmembrane</keyword>
<dbReference type="Proteomes" id="UP000326029">
    <property type="component" value="Chromosome"/>
</dbReference>
<keyword evidence="6" id="KW-1185">Reference proteome</keyword>
<accession>A0ABX6BL77</accession>
<evidence type="ECO:0000256" key="1">
    <source>
        <dbReference type="SAM" id="MobiDB-lite"/>
    </source>
</evidence>
<protein>
    <submittedName>
        <fullName evidence="5">DUF4190 domain-containing protein</fullName>
    </submittedName>
</protein>
<evidence type="ECO:0000313" key="5">
    <source>
        <dbReference type="EMBL" id="QEV34576.1"/>
    </source>
</evidence>
<evidence type="ECO:0000259" key="4">
    <source>
        <dbReference type="Pfam" id="PF13845"/>
    </source>
</evidence>
<dbReference type="InterPro" id="IPR026004">
    <property type="entry name" value="Septum_form"/>
</dbReference>
<evidence type="ECO:0000313" key="6">
    <source>
        <dbReference type="Proteomes" id="UP000326029"/>
    </source>
</evidence>
<name>A0ABX6BL77_9ACTN</name>
<keyword evidence="2" id="KW-1133">Transmembrane helix</keyword>
<feature type="region of interest" description="Disordered" evidence="1">
    <location>
        <begin position="1"/>
        <end position="73"/>
    </location>
</feature>
<feature type="compositionally biased region" description="Pro residues" evidence="1">
    <location>
        <begin position="14"/>
        <end position="42"/>
    </location>
</feature>
<evidence type="ECO:0000256" key="2">
    <source>
        <dbReference type="SAM" id="Phobius"/>
    </source>
</evidence>
<reference evidence="5 6" key="1">
    <citation type="submission" date="2017-09" db="EMBL/GenBank/DDBJ databases">
        <authorList>
            <person name="Lee N."/>
            <person name="Cho B.-K."/>
        </authorList>
    </citation>
    <scope>NUCLEOTIDE SEQUENCE [LARGE SCALE GENOMIC DNA]</scope>
    <source>
        <strain evidence="5 6">ATCC 19740</strain>
    </source>
</reference>
<dbReference type="Pfam" id="PF13845">
    <property type="entry name" value="Septum_form"/>
    <property type="match status" value="1"/>
</dbReference>
<sequence>MRARSPVRTTAPQEHPPVDPIQPPPPPPGSPQPQEWPAPGPYTSPGMPYAAGPYGPPGGPGAGPHGQPPRSTSGLAVASLVSGVVCCLAPLGLVLGLVALPRIRKRGQAGKGLAIAGIVLSALSCVLLVLGLVTGGFSSAWSGFKKGVEEGVDEAARSKSPFSLRTGQCFSDHGKTKDYTTEVTVVDCARPHDGEVTGGFEVTGFTTWPGEDAIDAIAEKRCETVNLAYAMDTWAIPEDVWLFYYLPSSQSWKLGDRTVTCALAGEKKPFSGSLRSDATTLDADQTHFLKSLNPIETVLYREPEEDPDEDFAANKAWAGEVLAAIDGAHAALGRHSWPGAATKPVATLRKDLAATSKQWRALATAADADAYWEAYDTAFDALPATGDARGALGLTDTPPEGAGTST</sequence>
<feature type="domain" description="Septum formation-related" evidence="4">
    <location>
        <begin position="163"/>
        <end position="261"/>
    </location>
</feature>
<dbReference type="Pfam" id="PF13828">
    <property type="entry name" value="DUF4190"/>
    <property type="match status" value="1"/>
</dbReference>
<keyword evidence="2" id="KW-0472">Membrane</keyword>
<feature type="domain" description="DUF4190" evidence="3">
    <location>
        <begin position="75"/>
        <end position="130"/>
    </location>
</feature>
<feature type="transmembrane region" description="Helical" evidence="2">
    <location>
        <begin position="112"/>
        <end position="137"/>
    </location>
</feature>
<feature type="transmembrane region" description="Helical" evidence="2">
    <location>
        <begin position="75"/>
        <end position="100"/>
    </location>
</feature>